<feature type="region of interest" description="Disordered" evidence="1">
    <location>
        <begin position="1"/>
        <end position="27"/>
    </location>
</feature>
<reference evidence="2" key="1">
    <citation type="submission" date="2018-08" db="EMBL/GenBank/DDBJ databases">
        <title>Murine metabolic-syndrome-specific gut microbial biobank.</title>
        <authorList>
            <person name="Liu C."/>
        </authorList>
    </citation>
    <scope>NUCLEOTIDE SEQUENCE [LARGE SCALE GENOMIC DNA]</scope>
    <source>
        <strain evidence="2">Z82</strain>
    </source>
</reference>
<evidence type="ECO:0000256" key="1">
    <source>
        <dbReference type="SAM" id="MobiDB-lite"/>
    </source>
</evidence>
<dbReference type="AlphaFoldDB" id="A0A7C9ND10"/>
<protein>
    <submittedName>
        <fullName evidence="2">Uncharacterized protein</fullName>
    </submittedName>
</protein>
<feature type="region of interest" description="Disordered" evidence="1">
    <location>
        <begin position="44"/>
        <end position="67"/>
    </location>
</feature>
<dbReference type="EMBL" id="QWKH01000054">
    <property type="protein sequence ID" value="NBI34908.1"/>
    <property type="molecule type" value="Genomic_DNA"/>
</dbReference>
<accession>A0A7C9ND10</accession>
<gene>
    <name evidence="2" type="ORF">D1639_07685</name>
</gene>
<name>A0A7C9ND10_9BACT</name>
<sequence length="67" mass="7360">MRGKARSGCRALAGPRKLPRLASAPRATSARLRCRSAWAFRDQMADSASRPTQTVSDTQRRSWKGSA</sequence>
<evidence type="ECO:0000313" key="2">
    <source>
        <dbReference type="EMBL" id="NBI34908.1"/>
    </source>
</evidence>
<comment type="caution">
    <text evidence="2">The sequence shown here is derived from an EMBL/GenBank/DDBJ whole genome shotgun (WGS) entry which is preliminary data.</text>
</comment>
<proteinExistence type="predicted"/>
<organism evidence="2">
    <name type="scientific">Muribaculaceae bacterium Z82</name>
    <dbReference type="NCBI Taxonomy" id="2304548"/>
    <lineage>
        <taxon>Bacteria</taxon>
        <taxon>Pseudomonadati</taxon>
        <taxon>Bacteroidota</taxon>
        <taxon>Bacteroidia</taxon>
        <taxon>Bacteroidales</taxon>
        <taxon>Muribaculaceae</taxon>
    </lineage>
</organism>